<evidence type="ECO:0000256" key="3">
    <source>
        <dbReference type="ARBA" id="ARBA00022723"/>
    </source>
</evidence>
<dbReference type="CDD" id="cd03426">
    <property type="entry name" value="NUDIX_CoAse_Nudt7"/>
    <property type="match status" value="1"/>
</dbReference>
<organism evidence="8 9">
    <name type="scientific">Coilia grayii</name>
    <name type="common">Gray's grenadier anchovy</name>
    <dbReference type="NCBI Taxonomy" id="363190"/>
    <lineage>
        <taxon>Eukaryota</taxon>
        <taxon>Metazoa</taxon>
        <taxon>Chordata</taxon>
        <taxon>Craniata</taxon>
        <taxon>Vertebrata</taxon>
        <taxon>Euteleostomi</taxon>
        <taxon>Actinopterygii</taxon>
        <taxon>Neopterygii</taxon>
        <taxon>Teleostei</taxon>
        <taxon>Clupei</taxon>
        <taxon>Clupeiformes</taxon>
        <taxon>Clupeoidei</taxon>
        <taxon>Engraulidae</taxon>
        <taxon>Coilinae</taxon>
        <taxon>Coilia</taxon>
    </lineage>
</organism>
<keyword evidence="5" id="KW-0460">Magnesium</keyword>
<keyword evidence="4" id="KW-0378">Hydrolase</keyword>
<dbReference type="GO" id="GO:0046872">
    <property type="term" value="F:metal ion binding"/>
    <property type="evidence" value="ECO:0007669"/>
    <property type="project" value="UniProtKB-KW"/>
</dbReference>
<keyword evidence="3" id="KW-0479">Metal-binding</keyword>
<evidence type="ECO:0000313" key="8">
    <source>
        <dbReference type="EMBL" id="KAL2096604.1"/>
    </source>
</evidence>
<dbReference type="InterPro" id="IPR000086">
    <property type="entry name" value="NUDIX_hydrolase_dom"/>
</dbReference>
<evidence type="ECO:0000313" key="9">
    <source>
        <dbReference type="Proteomes" id="UP001591681"/>
    </source>
</evidence>
<reference evidence="8 9" key="1">
    <citation type="submission" date="2024-09" db="EMBL/GenBank/DDBJ databases">
        <title>A chromosome-level genome assembly of Gray's grenadier anchovy, Coilia grayii.</title>
        <authorList>
            <person name="Fu Z."/>
        </authorList>
    </citation>
    <scope>NUCLEOTIDE SEQUENCE [LARGE SCALE GENOMIC DNA]</scope>
    <source>
        <strain evidence="8">G4</strain>
        <tissue evidence="8">Muscle</tissue>
    </source>
</reference>
<dbReference type="InterPro" id="IPR015797">
    <property type="entry name" value="NUDIX_hydrolase-like_dom_sf"/>
</dbReference>
<evidence type="ECO:0000256" key="4">
    <source>
        <dbReference type="ARBA" id="ARBA00022801"/>
    </source>
</evidence>
<feature type="domain" description="Nudix hydrolase" evidence="7">
    <location>
        <begin position="262"/>
        <end position="405"/>
    </location>
</feature>
<dbReference type="SUPFAM" id="SSF55811">
    <property type="entry name" value="Nudix"/>
    <property type="match status" value="1"/>
</dbReference>
<gene>
    <name evidence="8" type="ORF">ACEWY4_008752</name>
</gene>
<dbReference type="PANTHER" id="PTHR12992">
    <property type="entry name" value="NUDIX HYDROLASE"/>
    <property type="match status" value="1"/>
</dbReference>
<name>A0ABD1KC18_9TELE</name>
<comment type="cofactor">
    <cofactor evidence="1">
        <name>Mn(2+)</name>
        <dbReference type="ChEBI" id="CHEBI:29035"/>
    </cofactor>
</comment>
<protein>
    <recommendedName>
        <fullName evidence="7">Nudix hydrolase domain-containing protein</fullName>
    </recommendedName>
</protein>
<dbReference type="InterPro" id="IPR045121">
    <property type="entry name" value="CoAse"/>
</dbReference>
<evidence type="ECO:0000259" key="7">
    <source>
        <dbReference type="PROSITE" id="PS51462"/>
    </source>
</evidence>
<evidence type="ECO:0000256" key="2">
    <source>
        <dbReference type="ARBA" id="ARBA00001946"/>
    </source>
</evidence>
<comment type="cofactor">
    <cofactor evidence="2">
        <name>Mg(2+)</name>
        <dbReference type="ChEBI" id="CHEBI:18420"/>
    </cofactor>
</comment>
<dbReference type="PROSITE" id="PS51462">
    <property type="entry name" value="NUDIX"/>
    <property type="match status" value="1"/>
</dbReference>
<dbReference type="EMBL" id="JBHFQA010000007">
    <property type="protein sequence ID" value="KAL2096604.1"/>
    <property type="molecule type" value="Genomic_DNA"/>
</dbReference>
<keyword evidence="6" id="KW-0464">Manganese</keyword>
<evidence type="ECO:0000256" key="1">
    <source>
        <dbReference type="ARBA" id="ARBA00001936"/>
    </source>
</evidence>
<dbReference type="Proteomes" id="UP001591681">
    <property type="component" value="Unassembled WGS sequence"/>
</dbReference>
<evidence type="ECO:0000256" key="6">
    <source>
        <dbReference type="ARBA" id="ARBA00023211"/>
    </source>
</evidence>
<dbReference type="Gene3D" id="3.90.79.10">
    <property type="entry name" value="Nucleoside Triphosphate Pyrophosphohydrolase"/>
    <property type="match status" value="1"/>
</dbReference>
<dbReference type="AlphaFoldDB" id="A0ABD1KC18"/>
<accession>A0ABD1KC18</accession>
<sequence>MFRSPQLFTSSSLRGTHRSLLQPKEALLSICPIHQKWNGVQRKRALSHERSCVLKKGEELQGELPQDPMRKEEIVFRETQGSSVSFNPPIQNELTGISPRLQTSKPPVNTHFVCSVQPQSSIWLVPPYDHCQSNSLKYLISPDTLCRSGLKCLLLHSRSQAVQQKGGFIKPHNADSQQYLYASVPFVHGSQKPLFARSFVSAPKLWTRSPVAGRHLSAQVCAMHSAAQLKVALQYCLSAENEARCRKRLEPNVTLYQKDKGKSWAAVLVCLCTAGGEPAFLFTLRSSTLKGRHKGDVSFAGGKKDPADQDVVATALREAREELGITVRTDQVWGVLKPLRDMSGMLIAPVLANLGPLEALSFRPNPSEVEEIFTLTLAHVCNPDNRGYTNFRTGNKYGYTLPVFRNGKHRVWGLTAVALDHTLKLIVPP</sequence>
<dbReference type="PANTHER" id="PTHR12992:SF11">
    <property type="entry name" value="MITOCHONDRIAL COENZYME A DIPHOSPHATASE NUDT8"/>
    <property type="match status" value="1"/>
</dbReference>
<comment type="caution">
    <text evidence="8">The sequence shown here is derived from an EMBL/GenBank/DDBJ whole genome shotgun (WGS) entry which is preliminary data.</text>
</comment>
<evidence type="ECO:0000256" key="5">
    <source>
        <dbReference type="ARBA" id="ARBA00022842"/>
    </source>
</evidence>
<dbReference type="GO" id="GO:0016787">
    <property type="term" value="F:hydrolase activity"/>
    <property type="evidence" value="ECO:0007669"/>
    <property type="project" value="UniProtKB-KW"/>
</dbReference>
<dbReference type="Pfam" id="PF00293">
    <property type="entry name" value="NUDIX"/>
    <property type="match status" value="1"/>
</dbReference>
<proteinExistence type="predicted"/>
<keyword evidence="9" id="KW-1185">Reference proteome</keyword>